<accession>A0A9D7SHN2</accession>
<dbReference type="CDD" id="cd13868">
    <property type="entry name" value="CuRO_2_CotA_like"/>
    <property type="match status" value="1"/>
</dbReference>
<evidence type="ECO:0000313" key="3">
    <source>
        <dbReference type="Proteomes" id="UP000886657"/>
    </source>
</evidence>
<proteinExistence type="predicted"/>
<dbReference type="Proteomes" id="UP000886657">
    <property type="component" value="Unassembled WGS sequence"/>
</dbReference>
<protein>
    <submittedName>
        <fullName evidence="2">Multicopper oxidase domain-containing protein</fullName>
    </submittedName>
</protein>
<organism evidence="2 3">
    <name type="scientific">Candidatus Geothrix skivensis</name>
    <dbReference type="NCBI Taxonomy" id="2954439"/>
    <lineage>
        <taxon>Bacteria</taxon>
        <taxon>Pseudomonadati</taxon>
        <taxon>Acidobacteriota</taxon>
        <taxon>Holophagae</taxon>
        <taxon>Holophagales</taxon>
        <taxon>Holophagaceae</taxon>
        <taxon>Geothrix</taxon>
    </lineage>
</organism>
<dbReference type="InterPro" id="IPR011706">
    <property type="entry name" value="Cu-oxidase_C"/>
</dbReference>
<dbReference type="InterPro" id="IPR045087">
    <property type="entry name" value="Cu-oxidase_fam"/>
</dbReference>
<gene>
    <name evidence="2" type="ORF">IPP58_09280</name>
</gene>
<feature type="domain" description="Plastocyanin-like" evidence="1">
    <location>
        <begin position="347"/>
        <end position="496"/>
    </location>
</feature>
<dbReference type="InterPro" id="IPR008972">
    <property type="entry name" value="Cupredoxin"/>
</dbReference>
<dbReference type="Gene3D" id="2.60.40.420">
    <property type="entry name" value="Cupredoxins - blue copper proteins"/>
    <property type="match status" value="3"/>
</dbReference>
<dbReference type="Pfam" id="PF07731">
    <property type="entry name" value="Cu-oxidase_2"/>
    <property type="match status" value="1"/>
</dbReference>
<dbReference type="GO" id="GO:0016491">
    <property type="term" value="F:oxidoreductase activity"/>
    <property type="evidence" value="ECO:0007669"/>
    <property type="project" value="InterPro"/>
</dbReference>
<dbReference type="GO" id="GO:0005507">
    <property type="term" value="F:copper ion binding"/>
    <property type="evidence" value="ECO:0007669"/>
    <property type="project" value="InterPro"/>
</dbReference>
<dbReference type="PANTHER" id="PTHR48267">
    <property type="entry name" value="CUPREDOXIN SUPERFAMILY PROTEIN"/>
    <property type="match status" value="1"/>
</dbReference>
<name>A0A9D7SHN2_9BACT</name>
<sequence length="499" mass="54101">MSAGEPEIRIVPHLHGGHVAPEFDGHPLAWVTNDPAAQTALPADPVSGRPARPNGNTVTYTYPNTQGAGHVWFHDHALGITRINVYAGLAANYIIRDAHEDGLNLPAGSYEVPLVIQDRSFNKDGSLHYSAVPLLDATGEQAVVNGQPVFTSFPEFFGNTILVNGKVWPYLDVEPRKYRFRLLNGSDSRFYNLWLERQGGGAIPAAAAKLIGNEGGLLPAAVSVARSDDSGLLIAPGERGDLIIDFSQFAAGTVLTLRNNAATPYPGGDSVASNTTGRIMQFRINKPLVGTDTSVIPAAPRTIVRPAGWNTPVRTATFDLQETDEFDRFVYSSETGTALPRLMLKVNGRAFADPLHPQEQHNLDAIEDWILVNATVDMHPMHIHLVNFEVLEKGTISVQDYAAADALTMPSVTGAGLQPDVDDLGTPVTPGDGSPYTVNADEFGWKETVRVPPGSQDGLRVGYVKVRAKFDIAGTYMWHCHILAHEEHEMMRPFQVVAP</sequence>
<evidence type="ECO:0000313" key="2">
    <source>
        <dbReference type="EMBL" id="MBK9796677.1"/>
    </source>
</evidence>
<dbReference type="SUPFAM" id="SSF49503">
    <property type="entry name" value="Cupredoxins"/>
    <property type="match status" value="3"/>
</dbReference>
<comment type="caution">
    <text evidence="2">The sequence shown here is derived from an EMBL/GenBank/DDBJ whole genome shotgun (WGS) entry which is preliminary data.</text>
</comment>
<dbReference type="EMBL" id="JADKIO010000006">
    <property type="protein sequence ID" value="MBK9796677.1"/>
    <property type="molecule type" value="Genomic_DNA"/>
</dbReference>
<reference evidence="2" key="1">
    <citation type="submission" date="2020-10" db="EMBL/GenBank/DDBJ databases">
        <title>Connecting structure to function with the recovery of over 1000 high-quality activated sludge metagenome-assembled genomes encoding full-length rRNA genes using long-read sequencing.</title>
        <authorList>
            <person name="Singleton C.M."/>
            <person name="Petriglieri F."/>
            <person name="Kristensen J.M."/>
            <person name="Kirkegaard R.H."/>
            <person name="Michaelsen T.Y."/>
            <person name="Andersen M.H."/>
            <person name="Karst S.M."/>
            <person name="Dueholm M.S."/>
            <person name="Nielsen P.H."/>
            <person name="Albertsen M."/>
        </authorList>
    </citation>
    <scope>NUCLEOTIDE SEQUENCE</scope>
    <source>
        <strain evidence="2">Skiv_18-Q3-R9-52_MAXAC.067</strain>
    </source>
</reference>
<dbReference type="PANTHER" id="PTHR48267:SF1">
    <property type="entry name" value="BILIRUBIN OXIDASE"/>
    <property type="match status" value="1"/>
</dbReference>
<evidence type="ECO:0000259" key="1">
    <source>
        <dbReference type="Pfam" id="PF07731"/>
    </source>
</evidence>
<dbReference type="AlphaFoldDB" id="A0A9D7SHN2"/>